<dbReference type="AlphaFoldDB" id="A0AAV0TAF0"/>
<comment type="caution">
    <text evidence="2">The sequence shown here is derived from an EMBL/GenBank/DDBJ whole genome shotgun (WGS) entry which is preliminary data.</text>
</comment>
<accession>A0AAV0TAF0</accession>
<organism evidence="2 3">
    <name type="scientific">Hyaloperonospora brassicae</name>
    <name type="common">Brassica downy mildew</name>
    <name type="synonym">Peronospora brassicae</name>
    <dbReference type="NCBI Taxonomy" id="162125"/>
    <lineage>
        <taxon>Eukaryota</taxon>
        <taxon>Sar</taxon>
        <taxon>Stramenopiles</taxon>
        <taxon>Oomycota</taxon>
        <taxon>Peronosporomycetes</taxon>
        <taxon>Peronosporales</taxon>
        <taxon>Peronosporaceae</taxon>
        <taxon>Hyaloperonospora</taxon>
    </lineage>
</organism>
<evidence type="ECO:0000313" key="3">
    <source>
        <dbReference type="Proteomes" id="UP001162031"/>
    </source>
</evidence>
<sequence>MASQLLPPSCESVMDSTDYHMPLYSPRHQPLLYSDHQYNPLLPTGIPPRGHAPKLPGVATLLRRHDTAQAIHAASPSAVPPMNYDLQRSRIETKDSCVPSECWTPPHLVGRAQSITSPAFKWVPLTASLNPLIYDHPMDDRTCQSDKFVSTPTLPLTTTTAATRTSTEKSHVNDMDALLLSSDIRSPEPARPYRDLQPKSSRYLREIDRRRILLRIAQGEKQSALAKEYHVSRAAICNLNKHRAEVLSRKYEHPLAKHPKRRMATKVQVRDTGDDSQWRDASSR</sequence>
<evidence type="ECO:0000256" key="1">
    <source>
        <dbReference type="SAM" id="MobiDB-lite"/>
    </source>
</evidence>
<dbReference type="EMBL" id="CANTFL010000199">
    <property type="protein sequence ID" value="CAI5718202.1"/>
    <property type="molecule type" value="Genomic_DNA"/>
</dbReference>
<name>A0AAV0TAF0_HYABA</name>
<evidence type="ECO:0008006" key="4">
    <source>
        <dbReference type="Google" id="ProtNLM"/>
    </source>
</evidence>
<reference evidence="2" key="1">
    <citation type="submission" date="2022-12" db="EMBL/GenBank/DDBJ databases">
        <authorList>
            <person name="Webb A."/>
        </authorList>
    </citation>
    <scope>NUCLEOTIDE SEQUENCE</scope>
    <source>
        <strain evidence="2">Hp1</strain>
    </source>
</reference>
<feature type="region of interest" description="Disordered" evidence="1">
    <location>
        <begin position="253"/>
        <end position="284"/>
    </location>
</feature>
<keyword evidence="3" id="KW-1185">Reference proteome</keyword>
<feature type="compositionally biased region" description="Basic and acidic residues" evidence="1">
    <location>
        <begin position="268"/>
        <end position="284"/>
    </location>
</feature>
<evidence type="ECO:0000313" key="2">
    <source>
        <dbReference type="EMBL" id="CAI5718202.1"/>
    </source>
</evidence>
<dbReference type="Proteomes" id="UP001162031">
    <property type="component" value="Unassembled WGS sequence"/>
</dbReference>
<gene>
    <name evidence="2" type="ORF">HBR001_LOCUS1964</name>
</gene>
<protein>
    <recommendedName>
        <fullName evidence="4">HTH psq-type domain-containing protein</fullName>
    </recommendedName>
</protein>
<proteinExistence type="predicted"/>